<dbReference type="SMART" id="SM00220">
    <property type="entry name" value="S_TKc"/>
    <property type="match status" value="1"/>
</dbReference>
<name>A0ABP3TK19_9GAMM</name>
<evidence type="ECO:0000259" key="5">
    <source>
        <dbReference type="PROSITE" id="PS50011"/>
    </source>
</evidence>
<dbReference type="InterPro" id="IPR000719">
    <property type="entry name" value="Prot_kinase_dom"/>
</dbReference>
<dbReference type="Gene3D" id="2.40.50.140">
    <property type="entry name" value="Nucleic acid-binding proteins"/>
    <property type="match status" value="1"/>
</dbReference>
<keyword evidence="2" id="KW-0547">Nucleotide-binding</keyword>
<sequence>MNGPLKPLDLIGGRYEVDHYMAEGGMQYVYLAKDTLTNRQVALKTPKNSSAEKRFRRSAIVAAKVNHPNVAKTLDYVREGEARYLIEELIAGEDLSRALLKRTKFLDPYLAARVFHHLAKGIAAAHHVDVVHRDLKPSNVMVSGGYDMHEVKVTDFGIAKLAKEELEEAAEGGPNTMSMSQTAVGALPYMAPEAIETPKEVTTAADIWSLGAMMFHMLAGETPFGSGLRAVKKITAVEIAPPPRFLTENPQFAALAKQVLELSLSCMKREPDERPRADALVEQCGALCYNSELRIFGTVRRMDYGKYGFINSDGGDVFFHIDSFYGPDRPKVGDRVMFSRYPGGGAPRAYPMVKVGP</sequence>
<comment type="caution">
    <text evidence="6">The sequence shown here is derived from an EMBL/GenBank/DDBJ whole genome shotgun (WGS) entry which is preliminary data.</text>
</comment>
<dbReference type="InterPro" id="IPR012340">
    <property type="entry name" value="NA-bd_OB-fold"/>
</dbReference>
<evidence type="ECO:0000313" key="7">
    <source>
        <dbReference type="Proteomes" id="UP001501523"/>
    </source>
</evidence>
<protein>
    <submittedName>
        <fullName evidence="6">Serine/threonine-protein kinase</fullName>
    </submittedName>
</protein>
<accession>A0ABP3TK19</accession>
<evidence type="ECO:0000256" key="3">
    <source>
        <dbReference type="ARBA" id="ARBA00022777"/>
    </source>
</evidence>
<dbReference type="PROSITE" id="PS50011">
    <property type="entry name" value="PROTEIN_KINASE_DOM"/>
    <property type="match status" value="1"/>
</dbReference>
<evidence type="ECO:0000256" key="1">
    <source>
        <dbReference type="ARBA" id="ARBA00022679"/>
    </source>
</evidence>
<dbReference type="PROSITE" id="PS00108">
    <property type="entry name" value="PROTEIN_KINASE_ST"/>
    <property type="match status" value="1"/>
</dbReference>
<dbReference type="SUPFAM" id="SSF50249">
    <property type="entry name" value="Nucleic acid-binding proteins"/>
    <property type="match status" value="1"/>
</dbReference>
<evidence type="ECO:0000313" key="6">
    <source>
        <dbReference type="EMBL" id="GAA0709874.1"/>
    </source>
</evidence>
<dbReference type="InterPro" id="IPR002059">
    <property type="entry name" value="CSP_DNA-bd"/>
</dbReference>
<feature type="domain" description="Protein kinase" evidence="5">
    <location>
        <begin position="15"/>
        <end position="293"/>
    </location>
</feature>
<organism evidence="6 7">
    <name type="scientific">Dokdonella soli</name>
    <dbReference type="NCBI Taxonomy" id="529810"/>
    <lineage>
        <taxon>Bacteria</taxon>
        <taxon>Pseudomonadati</taxon>
        <taxon>Pseudomonadota</taxon>
        <taxon>Gammaproteobacteria</taxon>
        <taxon>Lysobacterales</taxon>
        <taxon>Rhodanobacteraceae</taxon>
        <taxon>Dokdonella</taxon>
    </lineage>
</organism>
<gene>
    <name evidence="6" type="ORF">GCM10009105_10680</name>
</gene>
<keyword evidence="4" id="KW-0067">ATP-binding</keyword>
<reference evidence="7" key="1">
    <citation type="journal article" date="2019" name="Int. J. Syst. Evol. Microbiol.">
        <title>The Global Catalogue of Microorganisms (GCM) 10K type strain sequencing project: providing services to taxonomists for standard genome sequencing and annotation.</title>
        <authorList>
            <consortium name="The Broad Institute Genomics Platform"/>
            <consortium name="The Broad Institute Genome Sequencing Center for Infectious Disease"/>
            <person name="Wu L."/>
            <person name="Ma J."/>
        </authorList>
    </citation>
    <scope>NUCLEOTIDE SEQUENCE [LARGE SCALE GENOMIC DNA]</scope>
    <source>
        <strain evidence="7">JCM 15421</strain>
    </source>
</reference>
<dbReference type="Pfam" id="PF00069">
    <property type="entry name" value="Pkinase"/>
    <property type="match status" value="1"/>
</dbReference>
<evidence type="ECO:0000256" key="4">
    <source>
        <dbReference type="ARBA" id="ARBA00022840"/>
    </source>
</evidence>
<dbReference type="PANTHER" id="PTHR43289">
    <property type="entry name" value="MITOGEN-ACTIVATED PROTEIN KINASE KINASE KINASE 20-RELATED"/>
    <property type="match status" value="1"/>
</dbReference>
<dbReference type="Proteomes" id="UP001501523">
    <property type="component" value="Unassembled WGS sequence"/>
</dbReference>
<evidence type="ECO:0000256" key="2">
    <source>
        <dbReference type="ARBA" id="ARBA00022741"/>
    </source>
</evidence>
<dbReference type="InterPro" id="IPR011009">
    <property type="entry name" value="Kinase-like_dom_sf"/>
</dbReference>
<dbReference type="CDD" id="cd14014">
    <property type="entry name" value="STKc_PknB_like"/>
    <property type="match status" value="1"/>
</dbReference>
<dbReference type="InterPro" id="IPR008271">
    <property type="entry name" value="Ser/Thr_kinase_AS"/>
</dbReference>
<dbReference type="Gene3D" id="1.10.510.10">
    <property type="entry name" value="Transferase(Phosphotransferase) domain 1"/>
    <property type="match status" value="1"/>
</dbReference>
<dbReference type="GO" id="GO:0016301">
    <property type="term" value="F:kinase activity"/>
    <property type="evidence" value="ECO:0007669"/>
    <property type="project" value="UniProtKB-KW"/>
</dbReference>
<dbReference type="CDD" id="cd04458">
    <property type="entry name" value="CSP_CDS"/>
    <property type="match status" value="1"/>
</dbReference>
<dbReference type="EMBL" id="BAAAEU010000005">
    <property type="protein sequence ID" value="GAA0709874.1"/>
    <property type="molecule type" value="Genomic_DNA"/>
</dbReference>
<dbReference type="RefSeq" id="WP_343787940.1">
    <property type="nucleotide sequence ID" value="NZ_BAAAEU010000005.1"/>
</dbReference>
<keyword evidence="3 6" id="KW-0418">Kinase</keyword>
<dbReference type="SUPFAM" id="SSF56112">
    <property type="entry name" value="Protein kinase-like (PK-like)"/>
    <property type="match status" value="1"/>
</dbReference>
<dbReference type="PANTHER" id="PTHR43289:SF6">
    <property type="entry name" value="SERINE_THREONINE-PROTEIN KINASE NEKL-3"/>
    <property type="match status" value="1"/>
</dbReference>
<proteinExistence type="predicted"/>
<keyword evidence="7" id="KW-1185">Reference proteome</keyword>
<keyword evidence="1" id="KW-0808">Transferase</keyword>
<dbReference type="Gene3D" id="3.30.200.20">
    <property type="entry name" value="Phosphorylase Kinase, domain 1"/>
    <property type="match status" value="1"/>
</dbReference>